<dbReference type="Gene3D" id="1.10.8.540">
    <property type="entry name" value="FHIPEP family, domain 3"/>
    <property type="match status" value="1"/>
</dbReference>
<evidence type="ECO:0000256" key="3">
    <source>
        <dbReference type="ARBA" id="ARBA00022475"/>
    </source>
</evidence>
<evidence type="ECO:0000256" key="2">
    <source>
        <dbReference type="ARBA" id="ARBA00008835"/>
    </source>
</evidence>
<evidence type="ECO:0000256" key="6">
    <source>
        <dbReference type="ARBA" id="ARBA00023136"/>
    </source>
</evidence>
<dbReference type="EMBL" id="HF951689">
    <property type="protein sequence ID" value="CCW35926.1"/>
    <property type="molecule type" value="Genomic_DNA"/>
</dbReference>
<feature type="transmembrane region" description="Helical" evidence="7">
    <location>
        <begin position="81"/>
        <end position="100"/>
    </location>
</feature>
<keyword evidence="8" id="KW-0282">Flagellum</keyword>
<comment type="similarity">
    <text evidence="2 7">Belongs to the FHIPEP (flagella/HR/invasion proteins export pore) family.</text>
</comment>
<keyword evidence="7" id="KW-1005">Bacterial flagellum biogenesis</keyword>
<protein>
    <recommendedName>
        <fullName evidence="7">Flagellar biosynthesis protein FlhA</fullName>
    </recommendedName>
</protein>
<name>S0EVV0_CHTCT</name>
<feature type="transmembrane region" description="Helical" evidence="7">
    <location>
        <begin position="25"/>
        <end position="43"/>
    </location>
</feature>
<reference evidence="9" key="1">
    <citation type="submission" date="2013-03" db="EMBL/GenBank/DDBJ databases">
        <title>Genome sequence of Chthonomonas calidirosea, the first sequenced genome from the Armatimonadetes phylum (formally candidate division OP10).</title>
        <authorList>
            <person name="Lee K.C.Y."/>
            <person name="Morgan X.C."/>
            <person name="Dunfield P.F."/>
            <person name="Tamas I."/>
            <person name="Houghton K.M."/>
            <person name="Vyssotski M."/>
            <person name="Ryan J.L.J."/>
            <person name="Lagutin K."/>
            <person name="McDonald I.R."/>
            <person name="Stott M.B."/>
        </authorList>
    </citation>
    <scope>NUCLEOTIDE SEQUENCE [LARGE SCALE GENOMIC DNA]</scope>
    <source>
        <strain evidence="9">DSM 23976 / ICMP 18418 / T49</strain>
    </source>
</reference>
<proteinExistence type="inferred from homology"/>
<dbReference type="HOGENOM" id="CLU_015346_3_0_0"/>
<dbReference type="AlphaFoldDB" id="S0EVV0"/>
<keyword evidence="8" id="KW-0969">Cilium</keyword>
<keyword evidence="3 7" id="KW-1003">Cell membrane</keyword>
<feature type="transmembrane region" description="Helical" evidence="7">
    <location>
        <begin position="285"/>
        <end position="302"/>
    </location>
</feature>
<keyword evidence="7" id="KW-0813">Transport</keyword>
<dbReference type="RefSeq" id="WP_016483449.1">
    <property type="nucleotide sequence ID" value="NC_021487.1"/>
</dbReference>
<evidence type="ECO:0000256" key="5">
    <source>
        <dbReference type="ARBA" id="ARBA00022989"/>
    </source>
</evidence>
<dbReference type="PRINTS" id="PR00949">
    <property type="entry name" value="TYPE3IMAPROT"/>
</dbReference>
<feature type="transmembrane region" description="Helical" evidence="7">
    <location>
        <begin position="207"/>
        <end position="227"/>
    </location>
</feature>
<dbReference type="FunCoup" id="S0EVV0">
    <property type="interactions" value="97"/>
</dbReference>
<dbReference type="InterPro" id="IPR001712">
    <property type="entry name" value="T3SS_FHIPEP"/>
</dbReference>
<dbReference type="PANTHER" id="PTHR30161">
    <property type="entry name" value="FLAGELLAR EXPORT PROTEIN, MEMBRANE FLHA SUBUNIT-RELATED"/>
    <property type="match status" value="1"/>
</dbReference>
<dbReference type="PROSITE" id="PS00994">
    <property type="entry name" value="FHIPEP"/>
    <property type="match status" value="1"/>
</dbReference>
<dbReference type="InterPro" id="IPR042194">
    <property type="entry name" value="FHIPEP_1"/>
</dbReference>
<evidence type="ECO:0000256" key="7">
    <source>
        <dbReference type="RuleBase" id="RU364093"/>
    </source>
</evidence>
<feature type="transmembrane region" description="Helical" evidence="7">
    <location>
        <begin position="120"/>
        <end position="139"/>
    </location>
</feature>
<keyword evidence="9" id="KW-1185">Reference proteome</keyword>
<dbReference type="Proteomes" id="UP000014227">
    <property type="component" value="Chromosome I"/>
</dbReference>
<dbReference type="GO" id="GO:0009306">
    <property type="term" value="P:protein secretion"/>
    <property type="evidence" value="ECO:0007669"/>
    <property type="project" value="InterPro"/>
</dbReference>
<organism evidence="8 9">
    <name type="scientific">Chthonomonas calidirosea (strain DSM 23976 / ICMP 18418 / T49)</name>
    <dbReference type="NCBI Taxonomy" id="1303518"/>
    <lineage>
        <taxon>Bacteria</taxon>
        <taxon>Bacillati</taxon>
        <taxon>Armatimonadota</taxon>
        <taxon>Chthonomonadia</taxon>
        <taxon>Chthonomonadales</taxon>
        <taxon>Chthonomonadaceae</taxon>
        <taxon>Chthonomonas</taxon>
    </lineage>
</organism>
<dbReference type="InterPro" id="IPR006301">
    <property type="entry name" value="FlhA"/>
</dbReference>
<feature type="transmembrane region" description="Helical" evidence="7">
    <location>
        <begin position="247"/>
        <end position="265"/>
    </location>
</feature>
<dbReference type="GO" id="GO:0044780">
    <property type="term" value="P:bacterial-type flagellum assembly"/>
    <property type="evidence" value="ECO:0007669"/>
    <property type="project" value="InterPro"/>
</dbReference>
<keyword evidence="6 7" id="KW-0472">Membrane</keyword>
<keyword evidence="4 7" id="KW-0812">Transmembrane</keyword>
<dbReference type="KEGG" id="ccz:CCALI_02119"/>
<dbReference type="PATRIC" id="fig|1303518.3.peg.2193"/>
<dbReference type="InterPro" id="IPR042196">
    <property type="entry name" value="FHIPEP_4"/>
</dbReference>
<dbReference type="GO" id="GO:0005886">
    <property type="term" value="C:plasma membrane"/>
    <property type="evidence" value="ECO:0007669"/>
    <property type="project" value="UniProtKB-SubCell"/>
</dbReference>
<dbReference type="InterPro" id="IPR025505">
    <property type="entry name" value="FHIPEP_CS"/>
</dbReference>
<dbReference type="PIRSF" id="PIRSF005419">
    <property type="entry name" value="FlhA"/>
    <property type="match status" value="1"/>
</dbReference>
<dbReference type="Gene3D" id="3.40.50.12790">
    <property type="entry name" value="FHIPEP family, domain 4"/>
    <property type="match status" value="1"/>
</dbReference>
<dbReference type="Gene3D" id="3.40.30.60">
    <property type="entry name" value="FHIPEP family, domain 1"/>
    <property type="match status" value="1"/>
</dbReference>
<dbReference type="Pfam" id="PF00771">
    <property type="entry name" value="FHIPEP"/>
    <property type="match status" value="1"/>
</dbReference>
<dbReference type="eggNOG" id="COG1298">
    <property type="taxonomic scope" value="Bacteria"/>
</dbReference>
<evidence type="ECO:0000313" key="9">
    <source>
        <dbReference type="Proteomes" id="UP000014227"/>
    </source>
</evidence>
<evidence type="ECO:0000256" key="4">
    <source>
        <dbReference type="ARBA" id="ARBA00022692"/>
    </source>
</evidence>
<dbReference type="OrthoDB" id="9759185at2"/>
<dbReference type="STRING" id="454171.CP488_01971"/>
<feature type="transmembrane region" description="Helical" evidence="7">
    <location>
        <begin position="49"/>
        <end position="69"/>
    </location>
</feature>
<dbReference type="NCBIfam" id="TIGR01398">
    <property type="entry name" value="FlhA"/>
    <property type="match status" value="1"/>
</dbReference>
<evidence type="ECO:0000313" key="8">
    <source>
        <dbReference type="EMBL" id="CCW35926.1"/>
    </source>
</evidence>
<comment type="subcellular location">
    <subcellularLocation>
        <location evidence="1 7">Cell membrane</location>
        <topology evidence="1 7">Multi-pass membrane protein</topology>
    </subcellularLocation>
</comment>
<keyword evidence="8" id="KW-0966">Cell projection</keyword>
<dbReference type="PANTHER" id="PTHR30161:SF1">
    <property type="entry name" value="FLAGELLAR BIOSYNTHESIS PROTEIN FLHA-RELATED"/>
    <property type="match status" value="1"/>
</dbReference>
<keyword evidence="7" id="KW-0653">Protein transport</keyword>
<dbReference type="InParanoid" id="S0EVV0"/>
<gene>
    <name evidence="7" type="primary">flhA</name>
    <name evidence="8" type="ORF">CCALI_02119</name>
</gene>
<comment type="function">
    <text evidence="7">Required for formation of the rod structure of the flagellar apparatus. Together with FliI and FliH, may constitute the export apparatus of flagellin.</text>
</comment>
<keyword evidence="7" id="KW-1006">Bacterial flagellum protein export</keyword>
<accession>S0EVV0</accession>
<sequence length="706" mass="75947">MTSAPSSLSQGFASFLQRITRSADMVLAILFILVLGMLIVPLPEWLLDLLLVVDIGGSALILLSAFYTVEPLQFSIFPSLLLIMTLFRLALDVAATKLILGTGHAGEVISAFGKFVVGGNYIVGIIAFLILVVVQFVVITNGAGRVAEVAARFTLDAMPGKQMAIDADLNAGLINEEQAKERRKQIELEADFYGAMDGASKFVRGDAIAAILIIIINIVGGFALGLSRGGDVMSVLQSYTLLTIGEGLVSQIPALLISTATGLIVTRAGSEKPIAQAFFQQLFQGTRPLILVSGLMALLALLPGFPKLQLLFLAAAAGGGALFLTRRAEEEQKRALKESEKQKLAASAAPKGPEAVLPLLNVETIELELGSGLVPLALPEEGGDLADRIGGVRKQIAMELGIVLPTVRIRDNLQLRPNQYQIKIKGAPVASHELLLGYILALDTGMVRQQFEGIPTTEPAMGTPAIWINRSLKDRAELAGYITVDPATVLVTHLTEVIKAHAAELLTRQETQKLVDQVRKRDEAVVNELIPNVLTLGEVQKVLQSLLKERVGIRDLTTILETLADYAPRTRDIDALNEFVRGALARQICRQYQDEDGVLRVITLAASLEQELRGAVQPTPTGLMLAIDPHLAQALLRSLKEQMDQASEEGHVPVLLCSGQIRLPLKRLIERSLPHLAVLAYTEIVPGVDVEVVGTVDVTLSLSGTT</sequence>
<keyword evidence="5 7" id="KW-1133">Transmembrane helix</keyword>
<dbReference type="InterPro" id="IPR042193">
    <property type="entry name" value="FHIPEP_3"/>
</dbReference>
<evidence type="ECO:0000256" key="1">
    <source>
        <dbReference type="ARBA" id="ARBA00004651"/>
    </source>
</evidence>